<protein>
    <recommendedName>
        <fullName evidence="3">Reverse transcriptase domain-containing protein</fullName>
    </recommendedName>
</protein>
<evidence type="ECO:0000313" key="2">
    <source>
        <dbReference type="Proteomes" id="UP000281553"/>
    </source>
</evidence>
<dbReference type="EMBL" id="UYRU01061368">
    <property type="protein sequence ID" value="VDN15078.1"/>
    <property type="molecule type" value="Genomic_DNA"/>
</dbReference>
<gene>
    <name evidence="1" type="ORF">DILT_LOCUS10909</name>
</gene>
<dbReference type="Proteomes" id="UP000281553">
    <property type="component" value="Unassembled WGS sequence"/>
</dbReference>
<organism evidence="1 2">
    <name type="scientific">Dibothriocephalus latus</name>
    <name type="common">Fish tapeworm</name>
    <name type="synonym">Diphyllobothrium latum</name>
    <dbReference type="NCBI Taxonomy" id="60516"/>
    <lineage>
        <taxon>Eukaryota</taxon>
        <taxon>Metazoa</taxon>
        <taxon>Spiralia</taxon>
        <taxon>Lophotrochozoa</taxon>
        <taxon>Platyhelminthes</taxon>
        <taxon>Cestoda</taxon>
        <taxon>Eucestoda</taxon>
        <taxon>Diphyllobothriidea</taxon>
        <taxon>Diphyllobothriidae</taxon>
        <taxon>Dibothriocephalus</taxon>
    </lineage>
</organism>
<keyword evidence="2" id="KW-1185">Reference proteome</keyword>
<reference evidence="1 2" key="1">
    <citation type="submission" date="2018-11" db="EMBL/GenBank/DDBJ databases">
        <authorList>
            <consortium name="Pathogen Informatics"/>
        </authorList>
    </citation>
    <scope>NUCLEOTIDE SEQUENCE [LARGE SCALE GENOMIC DNA]</scope>
</reference>
<name>A0A3P7LYD9_DIBLA</name>
<evidence type="ECO:0000313" key="1">
    <source>
        <dbReference type="EMBL" id="VDN15078.1"/>
    </source>
</evidence>
<sequence>MHFQQDRSKFWARYVDDIFVFVERDQMLMFKKRLNSVFPDSAFTMMEEENNQLAIPAIFLCHKECVSRDWKAP</sequence>
<proteinExistence type="predicted"/>
<dbReference type="OrthoDB" id="6254425at2759"/>
<dbReference type="AlphaFoldDB" id="A0A3P7LYD9"/>
<accession>A0A3P7LYD9</accession>
<evidence type="ECO:0008006" key="3">
    <source>
        <dbReference type="Google" id="ProtNLM"/>
    </source>
</evidence>